<keyword evidence="4" id="KW-1185">Reference proteome</keyword>
<dbReference type="PANTHER" id="PTHR11607:SF3">
    <property type="entry name" value="LYSOSOMAL ALPHA-MANNOSIDASE"/>
    <property type="match status" value="1"/>
</dbReference>
<evidence type="ECO:0000256" key="1">
    <source>
        <dbReference type="SAM" id="SignalP"/>
    </source>
</evidence>
<comment type="caution">
    <text evidence="3">The sequence shown here is derived from an EMBL/GenBank/DDBJ whole genome shotgun (WGS) entry which is preliminary data.</text>
</comment>
<dbReference type="InterPro" id="IPR027291">
    <property type="entry name" value="Glyco_hydro_38_N_sf"/>
</dbReference>
<accession>A0AAW1S0M0</accession>
<evidence type="ECO:0000313" key="4">
    <source>
        <dbReference type="Proteomes" id="UP001485043"/>
    </source>
</evidence>
<evidence type="ECO:0000313" key="3">
    <source>
        <dbReference type="EMBL" id="KAK9839362.1"/>
    </source>
</evidence>
<reference evidence="3 4" key="1">
    <citation type="journal article" date="2024" name="Nat. Commun.">
        <title>Phylogenomics reveals the evolutionary origins of lichenization in chlorophyte algae.</title>
        <authorList>
            <person name="Puginier C."/>
            <person name="Libourel C."/>
            <person name="Otte J."/>
            <person name="Skaloud P."/>
            <person name="Haon M."/>
            <person name="Grisel S."/>
            <person name="Petersen M."/>
            <person name="Berrin J.G."/>
            <person name="Delaux P.M."/>
            <person name="Dal Grande F."/>
            <person name="Keller J."/>
        </authorList>
    </citation>
    <scope>NUCLEOTIDE SEQUENCE [LARGE SCALE GENOMIC DNA]</scope>
    <source>
        <strain evidence="3 4">SAG 2523</strain>
    </source>
</reference>
<dbReference type="InterPro" id="IPR000602">
    <property type="entry name" value="Glyco_hydro_38_N"/>
</dbReference>
<evidence type="ECO:0000259" key="2">
    <source>
        <dbReference type="Pfam" id="PF01074"/>
    </source>
</evidence>
<organism evidence="3 4">
    <name type="scientific">Apatococcus fuscideae</name>
    <dbReference type="NCBI Taxonomy" id="2026836"/>
    <lineage>
        <taxon>Eukaryota</taxon>
        <taxon>Viridiplantae</taxon>
        <taxon>Chlorophyta</taxon>
        <taxon>core chlorophytes</taxon>
        <taxon>Trebouxiophyceae</taxon>
        <taxon>Chlorellales</taxon>
        <taxon>Chlorellaceae</taxon>
        <taxon>Apatococcus</taxon>
    </lineage>
</organism>
<protein>
    <recommendedName>
        <fullName evidence="2">Glycoside hydrolase family 38 N-terminal domain-containing protein</fullName>
    </recommendedName>
</protein>
<feature type="domain" description="Glycoside hydrolase family 38 N-terminal" evidence="2">
    <location>
        <begin position="43"/>
        <end position="202"/>
    </location>
</feature>
<dbReference type="InterPro" id="IPR011330">
    <property type="entry name" value="Glyco_hydro/deAcase_b/a-brl"/>
</dbReference>
<feature type="chain" id="PRO_5044024968" description="Glycoside hydrolase family 38 N-terminal domain-containing protein" evidence="1">
    <location>
        <begin position="23"/>
        <end position="243"/>
    </location>
</feature>
<name>A0AAW1S0M0_9CHLO</name>
<feature type="signal peptide" evidence="1">
    <location>
        <begin position="1"/>
        <end position="22"/>
    </location>
</feature>
<dbReference type="Proteomes" id="UP001485043">
    <property type="component" value="Unassembled WGS sequence"/>
</dbReference>
<proteinExistence type="predicted"/>
<dbReference type="InterPro" id="IPR050843">
    <property type="entry name" value="Glycosyl_Hydrlase_38"/>
</dbReference>
<dbReference type="GO" id="GO:0004559">
    <property type="term" value="F:alpha-mannosidase activity"/>
    <property type="evidence" value="ECO:0007669"/>
    <property type="project" value="InterPro"/>
</dbReference>
<dbReference type="SUPFAM" id="SSF88713">
    <property type="entry name" value="Glycoside hydrolase/deacetylase"/>
    <property type="match status" value="1"/>
</dbReference>
<keyword evidence="1" id="KW-0732">Signal</keyword>
<dbReference type="Gene3D" id="3.20.110.10">
    <property type="entry name" value="Glycoside hydrolase 38, N terminal domain"/>
    <property type="match status" value="1"/>
</dbReference>
<dbReference type="EMBL" id="JALJOV010001869">
    <property type="protein sequence ID" value="KAK9839362.1"/>
    <property type="molecule type" value="Genomic_DNA"/>
</dbReference>
<dbReference type="GO" id="GO:0006013">
    <property type="term" value="P:mannose metabolic process"/>
    <property type="evidence" value="ECO:0007669"/>
    <property type="project" value="InterPro"/>
</dbReference>
<sequence length="243" mass="27563">MKFPVVVQGLLLLTFCSLASRAATYAAKIKYNTSAVRDPGKLNVHLVPHTHDDAGWLKTVDQYYYGSETKIQLAGVEYILDTLVNELWANKDRRFSYGEMAFFSMWWERQDEEIQDRVKQLVDEGRLDFINGGWVQHDEAAAHYVAMIDQTTRGHRFLKETFNFTPRIGWQIDPFGHSSTHASLMCGALGFDGLFFGRADYQGVFSILKASTVQLLELGDSCNAHLCVTVKHAPSWASMESQR</sequence>
<dbReference type="AlphaFoldDB" id="A0AAW1S0M0"/>
<dbReference type="PANTHER" id="PTHR11607">
    <property type="entry name" value="ALPHA-MANNOSIDASE"/>
    <property type="match status" value="1"/>
</dbReference>
<gene>
    <name evidence="3" type="ORF">WJX84_005048</name>
</gene>
<dbReference type="Pfam" id="PF01074">
    <property type="entry name" value="Glyco_hydro_38N"/>
    <property type="match status" value="1"/>
</dbReference>